<reference evidence="1 2" key="1">
    <citation type="submission" date="2019-03" db="EMBL/GenBank/DDBJ databases">
        <title>Genomic Encyclopedia of Type Strains, Phase IV (KMG-IV): sequencing the most valuable type-strain genomes for metagenomic binning, comparative biology and taxonomic classification.</title>
        <authorList>
            <person name="Goeker M."/>
        </authorList>
    </citation>
    <scope>NUCLEOTIDE SEQUENCE [LARGE SCALE GENOMIC DNA]</scope>
    <source>
        <strain evidence="1 2">DSM 45775</strain>
    </source>
</reference>
<dbReference type="OrthoDB" id="5146042at2"/>
<organism evidence="1 2">
    <name type="scientific">Actinomycetospora succinea</name>
    <dbReference type="NCBI Taxonomy" id="663603"/>
    <lineage>
        <taxon>Bacteria</taxon>
        <taxon>Bacillati</taxon>
        <taxon>Actinomycetota</taxon>
        <taxon>Actinomycetes</taxon>
        <taxon>Pseudonocardiales</taxon>
        <taxon>Pseudonocardiaceae</taxon>
        <taxon>Actinomycetospora</taxon>
    </lineage>
</organism>
<evidence type="ECO:0000313" key="1">
    <source>
        <dbReference type="EMBL" id="TDQ51004.1"/>
    </source>
</evidence>
<dbReference type="EMBL" id="SNYO01000009">
    <property type="protein sequence ID" value="TDQ51004.1"/>
    <property type="molecule type" value="Genomic_DNA"/>
</dbReference>
<keyword evidence="2" id="KW-1185">Reference proteome</keyword>
<dbReference type="Proteomes" id="UP000295705">
    <property type="component" value="Unassembled WGS sequence"/>
</dbReference>
<gene>
    <name evidence="1" type="ORF">EV188_109213</name>
</gene>
<proteinExistence type="predicted"/>
<evidence type="ECO:0000313" key="2">
    <source>
        <dbReference type="Proteomes" id="UP000295705"/>
    </source>
</evidence>
<comment type="caution">
    <text evidence="1">The sequence shown here is derived from an EMBL/GenBank/DDBJ whole genome shotgun (WGS) entry which is preliminary data.</text>
</comment>
<dbReference type="AlphaFoldDB" id="A0A4R6V4E1"/>
<name>A0A4R6V4E1_9PSEU</name>
<accession>A0A4R6V4E1</accession>
<dbReference type="RefSeq" id="WP_133829056.1">
    <property type="nucleotide sequence ID" value="NZ_BAABHR010000003.1"/>
</dbReference>
<protein>
    <submittedName>
        <fullName evidence="1">Uncharacterized protein</fullName>
    </submittedName>
</protein>
<sequence length="315" mass="34139">MDVPESWRALLAEQHGIGTRRQALEHGLTLAQIRAQVDAERWQRLRDGTLATFTGPLTPEAEDWAAVLACWPAALSHGSAGVRWRMVRRRPDSPHVSVAYGRSTSRTGDLTVHRSRAFEHITVVEEGLPIVAPVHTAVDLAVASPTARSAMSVLQRSALAGGVSGMQLLAAMELRRPTRYRNALRDAAMLMIEGVMSALESSYALSVEGPHGLPHGVRQVPVVVDGTVLFEDVLYSGPHGELIVRLDGWRFHSDRRVAHRDRRRGNAAQLAGRARLAFGPEEVDGDPCGTAREVGAVLAQIGVDGLRPCERCGSS</sequence>